<reference evidence="3 4" key="1">
    <citation type="submission" date="2025-04" db="UniProtKB">
        <authorList>
            <consortium name="RefSeq"/>
        </authorList>
    </citation>
    <scope>IDENTIFICATION</scope>
    <source>
        <tissue evidence="3 4">Young leaves</tissue>
    </source>
</reference>
<dbReference type="Gene3D" id="1.10.287.1490">
    <property type="match status" value="1"/>
</dbReference>
<evidence type="ECO:0000313" key="4">
    <source>
        <dbReference type="RefSeq" id="XP_022931123.1"/>
    </source>
</evidence>
<sequence length="269" mass="30311">MSKERAKKPTFLTLTENQKLFLSLINEYAAEKMQGEKSVVVLRKRMEELRSELEAANADLENVKQTKETKETTEQELKGCEVELSLNETSIKTLETRISVLQGEIASVGSELDSLKCEGGAARNQFLDHMSELDEKIRKFQYQLDIKKTGIVPDGDATEESHELAGDDTKTSESVEDRLIKVITQITNEDDAYLLKEQMKNQNRQMSINLEKRKAAMAMMQKGTTKSGDLTSSGSEGSYNRLSETLLNSCICPQCFHDNSEAWDNIPQE</sequence>
<dbReference type="PANTHER" id="PTHR36001:SF2">
    <property type="entry name" value="CTAGE FAMILY PROTEIN-RELATED"/>
    <property type="match status" value="1"/>
</dbReference>
<dbReference type="InterPro" id="IPR053327">
    <property type="entry name" value="KIP"/>
</dbReference>
<feature type="coiled-coil region" evidence="1">
    <location>
        <begin position="39"/>
        <end position="83"/>
    </location>
</feature>
<dbReference type="KEGG" id="cmos:111437393"/>
<dbReference type="GeneID" id="111437393"/>
<dbReference type="RefSeq" id="XP_022931123.1">
    <property type="nucleotide sequence ID" value="XM_023075355.1"/>
</dbReference>
<dbReference type="AlphaFoldDB" id="A0A6J1EXH8"/>
<evidence type="ECO:0000313" key="2">
    <source>
        <dbReference type="Proteomes" id="UP000504609"/>
    </source>
</evidence>
<dbReference type="Proteomes" id="UP000504609">
    <property type="component" value="Unplaced"/>
</dbReference>
<keyword evidence="1" id="KW-0175">Coiled coil</keyword>
<proteinExistence type="predicted"/>
<protein>
    <submittedName>
        <fullName evidence="3 4">Uncharacterized protein LOC111437393 isoform X1</fullName>
    </submittedName>
</protein>
<accession>A0A6J1EXH8</accession>
<gene>
    <name evidence="3 4" type="primary">LOC111437393</name>
</gene>
<organism evidence="2 4">
    <name type="scientific">Cucurbita moschata</name>
    <name type="common">Winter crookneck squash</name>
    <name type="synonym">Cucurbita pepo var. moschata</name>
    <dbReference type="NCBI Taxonomy" id="3662"/>
    <lineage>
        <taxon>Eukaryota</taxon>
        <taxon>Viridiplantae</taxon>
        <taxon>Streptophyta</taxon>
        <taxon>Embryophyta</taxon>
        <taxon>Tracheophyta</taxon>
        <taxon>Spermatophyta</taxon>
        <taxon>Magnoliopsida</taxon>
        <taxon>eudicotyledons</taxon>
        <taxon>Gunneridae</taxon>
        <taxon>Pentapetalae</taxon>
        <taxon>rosids</taxon>
        <taxon>fabids</taxon>
        <taxon>Cucurbitales</taxon>
        <taxon>Cucurbitaceae</taxon>
        <taxon>Cucurbiteae</taxon>
        <taxon>Cucurbita</taxon>
    </lineage>
</organism>
<dbReference type="PANTHER" id="PTHR36001">
    <property type="entry name" value="CTAGE FAMILY PROTEIN-RELATED"/>
    <property type="match status" value="1"/>
</dbReference>
<evidence type="ECO:0000313" key="3">
    <source>
        <dbReference type="RefSeq" id="XP_022931113.1"/>
    </source>
</evidence>
<keyword evidence="2" id="KW-1185">Reference proteome</keyword>
<name>A0A6J1EXH8_CUCMO</name>
<evidence type="ECO:0000256" key="1">
    <source>
        <dbReference type="SAM" id="Coils"/>
    </source>
</evidence>
<dbReference type="RefSeq" id="XP_022931113.1">
    <property type="nucleotide sequence ID" value="XM_023075345.1"/>
</dbReference>